<feature type="region of interest" description="Disordered" evidence="1">
    <location>
        <begin position="442"/>
        <end position="465"/>
    </location>
</feature>
<feature type="compositionally biased region" description="Polar residues" evidence="1">
    <location>
        <begin position="356"/>
        <end position="372"/>
    </location>
</feature>
<comment type="caution">
    <text evidence="2">The sequence shown here is derived from an EMBL/GenBank/DDBJ whole genome shotgun (WGS) entry which is preliminary data.</text>
</comment>
<dbReference type="Proteomes" id="UP000274822">
    <property type="component" value="Unassembled WGS sequence"/>
</dbReference>
<dbReference type="AlphaFoldDB" id="A0A433QW06"/>
<reference evidence="2 3" key="1">
    <citation type="journal article" date="2018" name="New Phytol.">
        <title>Phylogenomics of Endogonaceae and evolution of mycorrhizas within Mucoromycota.</title>
        <authorList>
            <person name="Chang Y."/>
            <person name="Desiro A."/>
            <person name="Na H."/>
            <person name="Sandor L."/>
            <person name="Lipzen A."/>
            <person name="Clum A."/>
            <person name="Barry K."/>
            <person name="Grigoriev I.V."/>
            <person name="Martin F.M."/>
            <person name="Stajich J.E."/>
            <person name="Smith M.E."/>
            <person name="Bonito G."/>
            <person name="Spatafora J.W."/>
        </authorList>
    </citation>
    <scope>NUCLEOTIDE SEQUENCE [LARGE SCALE GENOMIC DNA]</scope>
    <source>
        <strain evidence="2 3">AD002</strain>
    </source>
</reference>
<feature type="region of interest" description="Disordered" evidence="1">
    <location>
        <begin position="209"/>
        <end position="409"/>
    </location>
</feature>
<name>A0A433QW06_9FUNG</name>
<gene>
    <name evidence="2" type="ORF">BC938DRAFT_483028</name>
</gene>
<dbReference type="EMBL" id="RBNJ01000812">
    <property type="protein sequence ID" value="RUS33979.1"/>
    <property type="molecule type" value="Genomic_DNA"/>
</dbReference>
<protein>
    <submittedName>
        <fullName evidence="2">Uncharacterized protein</fullName>
    </submittedName>
</protein>
<feature type="compositionally biased region" description="Basic and acidic residues" evidence="1">
    <location>
        <begin position="209"/>
        <end position="222"/>
    </location>
</feature>
<feature type="compositionally biased region" description="Basic and acidic residues" evidence="1">
    <location>
        <begin position="312"/>
        <end position="342"/>
    </location>
</feature>
<evidence type="ECO:0000313" key="2">
    <source>
        <dbReference type="EMBL" id="RUS33979.1"/>
    </source>
</evidence>
<accession>A0A433QW06</accession>
<evidence type="ECO:0000313" key="3">
    <source>
        <dbReference type="Proteomes" id="UP000274822"/>
    </source>
</evidence>
<proteinExistence type="predicted"/>
<keyword evidence="3" id="KW-1185">Reference proteome</keyword>
<evidence type="ECO:0000256" key="1">
    <source>
        <dbReference type="SAM" id="MobiDB-lite"/>
    </source>
</evidence>
<sequence length="834" mass="94050">MPPDRITDESVKRRVLRCFEDTLFIASNHLTDHYQDKYARCLDIENHTISQWLPHLLMGKVDCARFSAEPSQVFFFLINGLADTTLSSHARVLPPDLAIRRHRDFWVVRNRLMRLCSSVVARSVLRDMYTRVYEGAPVFPLIFPRGGDQAQRFDDWDQLLDALPLQRARLNQEKSTPLWADEDDDMALQMPLVQPEPILEYEERGPDIREGYDHRENHDSRNLRGAWRPNPRDDHNACDEYDDRDYHDTRRYDHRDNCDSRVYDPDYRDPRDPRYSRRYDPCDEYDHRGGYDSRDAHRNPRDARRAGPCGDYDSRDHHEARDIRELRDARKPAQPNPRRDCATDLPSNPPPHKPSDSGSEGPNFLPTPSDSRGGSAEPTASYLSTRPAPAGPSPTLVPIPEEHPRVESQPQLLQLPQPHRPMIRFQIHVAGHTAPAGQKNLLDRASASPSPALHEDEDENAEEKARSMGLLPTPIGVMDPLEMTRLRIVKMFEDVLFVTGPSFQVHYRRKYGVEMKFVGKMVGAEFPDPLDVSYIIGGGMNHLTNLLPTTLTPLRHPTYATTVLLTLTQRPPLPPTSTIPIPLYLLRSRLLRLCLCSLRPDLLLWLYDHAYGDLPECQFPMSCPSSNGSVWVNNWAMFVSWARNDRSPYAALYAEAGEEAPAVNKVVGTEVKEPWTWFVGSAGRVCAAKVLKGSEAKATGGVRGDGEDKETVVSIEVEPPVEERASASVAVTPRRNMYGVFSVSAPVPALASVPVPVPVPVPAPIQVSAPLPPPTNLYYMLTPPAPTQASAQPMEEVIMAKIPTGLVTPAQRRMLEILFLVNDVIPRKRKFGED</sequence>
<organism evidence="2 3">
    <name type="scientific">Jimgerdemannia flammicorona</name>
    <dbReference type="NCBI Taxonomy" id="994334"/>
    <lineage>
        <taxon>Eukaryota</taxon>
        <taxon>Fungi</taxon>
        <taxon>Fungi incertae sedis</taxon>
        <taxon>Mucoromycota</taxon>
        <taxon>Mucoromycotina</taxon>
        <taxon>Endogonomycetes</taxon>
        <taxon>Endogonales</taxon>
        <taxon>Endogonaceae</taxon>
        <taxon>Jimgerdemannia</taxon>
    </lineage>
</organism>
<feature type="compositionally biased region" description="Basic and acidic residues" evidence="1">
    <location>
        <begin position="230"/>
        <end position="305"/>
    </location>
</feature>